<dbReference type="AlphaFoldDB" id="A0A699HIY7"/>
<reference evidence="2" key="1">
    <citation type="journal article" date="2019" name="Sci. Rep.">
        <title>Draft genome of Tanacetum cinerariifolium, the natural source of mosquito coil.</title>
        <authorList>
            <person name="Yamashiro T."/>
            <person name="Shiraishi A."/>
            <person name="Satake H."/>
            <person name="Nakayama K."/>
        </authorList>
    </citation>
    <scope>NUCLEOTIDE SEQUENCE</scope>
</reference>
<accession>A0A699HIY7</accession>
<evidence type="ECO:0000313" key="2">
    <source>
        <dbReference type="EMBL" id="GEY25613.1"/>
    </source>
</evidence>
<evidence type="ECO:0008006" key="3">
    <source>
        <dbReference type="Google" id="ProtNLM"/>
    </source>
</evidence>
<proteinExistence type="predicted"/>
<feature type="region of interest" description="Disordered" evidence="1">
    <location>
        <begin position="50"/>
        <end position="75"/>
    </location>
</feature>
<dbReference type="EMBL" id="BKCJ010163769">
    <property type="protein sequence ID" value="GEY25613.1"/>
    <property type="molecule type" value="Genomic_DNA"/>
</dbReference>
<protein>
    <recommendedName>
        <fullName evidence="3">Reverse transcriptase domain-containing protein</fullName>
    </recommendedName>
</protein>
<sequence length="290" mass="33113">MSIQDMEDLKQQYLDEMKILPIIEPEDSPIIGDEDLSTIPEKESNEFIKSSVEDLVPIPSESEDTDDESLPDEDVSEDNVKIYSNPLFEFDDEYISSDVNPLFDKVIEDIENKDSFVSILDELALLVIPLPDAKEDIDEIDAFLDIEILLSDDTTPNLPPEVFLDRDPRGLSDINDLKIMVKVFDPEIHEKISPTYVSFPFKDRHYLFFKYIIRIFLPYFTYPVDSPFLLSSGSEDTIFDPGISALHFFVPVASHQSGSFMCFNVYPNILNESSMEICSSTCFVLNITMI</sequence>
<comment type="caution">
    <text evidence="2">The sequence shown here is derived from an EMBL/GenBank/DDBJ whole genome shotgun (WGS) entry which is preliminary data.</text>
</comment>
<gene>
    <name evidence="2" type="ORF">Tci_397587</name>
</gene>
<name>A0A699HIY7_TANCI</name>
<organism evidence="2">
    <name type="scientific">Tanacetum cinerariifolium</name>
    <name type="common">Dalmatian daisy</name>
    <name type="synonym">Chrysanthemum cinerariifolium</name>
    <dbReference type="NCBI Taxonomy" id="118510"/>
    <lineage>
        <taxon>Eukaryota</taxon>
        <taxon>Viridiplantae</taxon>
        <taxon>Streptophyta</taxon>
        <taxon>Embryophyta</taxon>
        <taxon>Tracheophyta</taxon>
        <taxon>Spermatophyta</taxon>
        <taxon>Magnoliopsida</taxon>
        <taxon>eudicotyledons</taxon>
        <taxon>Gunneridae</taxon>
        <taxon>Pentapetalae</taxon>
        <taxon>asterids</taxon>
        <taxon>campanulids</taxon>
        <taxon>Asterales</taxon>
        <taxon>Asteraceae</taxon>
        <taxon>Asteroideae</taxon>
        <taxon>Anthemideae</taxon>
        <taxon>Anthemidinae</taxon>
        <taxon>Tanacetum</taxon>
    </lineage>
</organism>
<evidence type="ECO:0000256" key="1">
    <source>
        <dbReference type="SAM" id="MobiDB-lite"/>
    </source>
</evidence>
<feature type="compositionally biased region" description="Acidic residues" evidence="1">
    <location>
        <begin position="61"/>
        <end position="75"/>
    </location>
</feature>